<dbReference type="InterPro" id="IPR021124">
    <property type="entry name" value="CRISPR-assoc_prot_Cas5"/>
</dbReference>
<dbReference type="Pfam" id="PF09704">
    <property type="entry name" value="Cas_Cas5d"/>
    <property type="match status" value="1"/>
</dbReference>
<gene>
    <name evidence="2" type="ORF">C435_09184</name>
</gene>
<organism evidence="2 3">
    <name type="scientific">Haloarcula marismortui ATCC 33799</name>
    <dbReference type="NCBI Taxonomy" id="662475"/>
    <lineage>
        <taxon>Archaea</taxon>
        <taxon>Methanobacteriati</taxon>
        <taxon>Methanobacteriota</taxon>
        <taxon>Stenosarchaea group</taxon>
        <taxon>Halobacteria</taxon>
        <taxon>Halobacteriales</taxon>
        <taxon>Haloarculaceae</taxon>
        <taxon>Haloarcula</taxon>
    </lineage>
</organism>
<evidence type="ECO:0000313" key="3">
    <source>
        <dbReference type="Proteomes" id="UP000011687"/>
    </source>
</evidence>
<dbReference type="GO" id="GO:0051607">
    <property type="term" value="P:defense response to virus"/>
    <property type="evidence" value="ECO:0007669"/>
    <property type="project" value="UniProtKB-KW"/>
</dbReference>
<keyword evidence="1" id="KW-0051">Antiviral defense</keyword>
<evidence type="ECO:0000256" key="1">
    <source>
        <dbReference type="ARBA" id="ARBA00023118"/>
    </source>
</evidence>
<dbReference type="InterPro" id="IPR013421">
    <property type="entry name" value="CRISPR-assoc_prot_Cas5_HALMA"/>
</dbReference>
<accession>M0KC63</accession>
<evidence type="ECO:0000313" key="2">
    <source>
        <dbReference type="EMBL" id="EMA18801.1"/>
    </source>
</evidence>
<comment type="caution">
    <text evidence="2">The sequence shown here is derived from an EMBL/GenBank/DDBJ whole genome shotgun (WGS) entry which is preliminary data.</text>
</comment>
<name>M0KC63_9EURY</name>
<dbReference type="GO" id="GO:0043571">
    <property type="term" value="P:maintenance of CRISPR repeat elements"/>
    <property type="evidence" value="ECO:0007669"/>
    <property type="project" value="InterPro"/>
</dbReference>
<keyword evidence="3" id="KW-1185">Reference proteome</keyword>
<dbReference type="NCBIfam" id="TIGR02593">
    <property type="entry name" value="CRISPR_cas5"/>
    <property type="match status" value="1"/>
</dbReference>
<dbReference type="Gene3D" id="3.30.70.2660">
    <property type="match status" value="1"/>
</dbReference>
<dbReference type="AlphaFoldDB" id="M0KC63"/>
<proteinExistence type="predicted"/>
<sequence length="273" mass="30481">MTQQDLTDYASEGGDSSSSRYIPDTCIGFDVTADFAHFRKVGNNSAKPSYRIPPRTTVAGLLAGILGMPRDSYYDLFSPARSAIAIVPKGLPHTYTMGITTVNTKADDAIQYLPQEKHYTKSAEMLTPESYVKYDRQRDTYEMLVDPEYRVYVALSDQNSYNELRERLETSRYHYSPALGLSECIADIRNVEIHTVGPGIEDAVDSAAYDDSEVVPKPGVTIKRERAPLYMESTDGGRRTTEFGNITYAAGDDRLPVDESRTHTVGEHQVAFY</sequence>
<reference evidence="2 3" key="1">
    <citation type="journal article" date="2014" name="PLoS Genet.">
        <title>Phylogenetically driven sequencing of extremely halophilic archaea reveals strategies for static and dynamic osmo-response.</title>
        <authorList>
            <person name="Becker E.A."/>
            <person name="Seitzer P.M."/>
            <person name="Tritt A."/>
            <person name="Larsen D."/>
            <person name="Krusor M."/>
            <person name="Yao A.I."/>
            <person name="Wu D."/>
            <person name="Madern D."/>
            <person name="Eisen J.A."/>
            <person name="Darling A.E."/>
            <person name="Facciotti M.T."/>
        </authorList>
    </citation>
    <scope>NUCLEOTIDE SEQUENCE [LARGE SCALE GENOMIC DNA]</scope>
    <source>
        <strain evidence="2 3">ATCC 33799</strain>
    </source>
</reference>
<protein>
    <submittedName>
        <fullName evidence="2">CRISPR-associated protein Cas5, Hmari subtype</fullName>
    </submittedName>
</protein>
<dbReference type="RefSeq" id="WP_007188931.1">
    <property type="nucleotide sequence ID" value="NZ_AOLS01000047.1"/>
</dbReference>
<dbReference type="NCBIfam" id="TIGR02592">
    <property type="entry name" value="cas_Cas5h"/>
    <property type="match status" value="1"/>
</dbReference>
<dbReference type="EMBL" id="AOLS01000047">
    <property type="protein sequence ID" value="EMA18801.1"/>
    <property type="molecule type" value="Genomic_DNA"/>
</dbReference>
<dbReference type="PATRIC" id="fig|662475.6.peg.1794"/>
<dbReference type="Proteomes" id="UP000011687">
    <property type="component" value="Unassembled WGS sequence"/>
</dbReference>
<dbReference type="InterPro" id="IPR013422">
    <property type="entry name" value="CRISPR-assoc_prot_Cas5_N"/>
</dbReference>